<sequence>MPTMGSFGSPYLPLPFFTTVFIIKLKRSGHGDKTTVWQPGFTGWALRQRRPAPFKNSTVFFGGIRRIPRGGVGKQSPTDSPSVNPFSYRYLRFVKKRGKESFI</sequence>
<name>A0A7I6N453_9METZ</name>
<dbReference type="AlphaFoldDB" id="A0A7I6N453"/>
<proteinExistence type="predicted"/>
<reference evidence="1" key="1">
    <citation type="journal article" date="2020" name="Genome Biol.">
        <title>Mitochondrial genome evolution of placozoans: gene rearrangements and repeat expansions.</title>
        <authorList>
            <person name="Miyazawa H."/>
            <person name="Osigus H.J."/>
            <person name="Rolfes S."/>
            <person name="Kamm K."/>
            <person name="Schierwater B."/>
            <person name="Nakano H."/>
        </authorList>
    </citation>
    <scope>NUCLEOTIDE SEQUENCE</scope>
    <source>
        <strain evidence="1">SKN_5</strain>
    </source>
</reference>
<geneLocation type="mitochondrion" evidence="1"/>
<protein>
    <submittedName>
        <fullName evidence="1">Uncharacterized protein</fullName>
    </submittedName>
</protein>
<dbReference type="EMBL" id="LC460472">
    <property type="protein sequence ID" value="BBI37439.1"/>
    <property type="molecule type" value="Genomic_DNA"/>
</dbReference>
<keyword evidence="1" id="KW-0496">Mitochondrion</keyword>
<organism evidence="1">
    <name type="scientific">Placozoa sp. H9 HM-2017</name>
    <dbReference type="NCBI Taxonomy" id="2017597"/>
    <lineage>
        <taxon>Eukaryota</taxon>
        <taxon>Metazoa</taxon>
        <taxon>Placozoa</taxon>
    </lineage>
</organism>
<accession>A0A7I6N453</accession>
<evidence type="ECO:0000313" key="1">
    <source>
        <dbReference type="EMBL" id="BBI37439.1"/>
    </source>
</evidence>